<sequence length="67" mass="8073">GLFNLHKGYEEIVGDVREVEEEAPIPKRETEAIKGDFRKLTPGSREWVAYWKQWPEDQKEMLRWKNK</sequence>
<evidence type="ECO:0000313" key="1">
    <source>
        <dbReference type="EMBL" id="KKL82911.1"/>
    </source>
</evidence>
<accession>A0A0F9FXF0</accession>
<feature type="non-terminal residue" evidence="1">
    <location>
        <position position="1"/>
    </location>
</feature>
<dbReference type="EMBL" id="LAZR01022137">
    <property type="protein sequence ID" value="KKL82911.1"/>
    <property type="molecule type" value="Genomic_DNA"/>
</dbReference>
<proteinExistence type="predicted"/>
<gene>
    <name evidence="1" type="ORF">LCGC14_1980010</name>
</gene>
<reference evidence="1" key="1">
    <citation type="journal article" date="2015" name="Nature">
        <title>Complex archaea that bridge the gap between prokaryotes and eukaryotes.</title>
        <authorList>
            <person name="Spang A."/>
            <person name="Saw J.H."/>
            <person name="Jorgensen S.L."/>
            <person name="Zaremba-Niedzwiedzka K."/>
            <person name="Martijn J."/>
            <person name="Lind A.E."/>
            <person name="van Eijk R."/>
            <person name="Schleper C."/>
            <person name="Guy L."/>
            <person name="Ettema T.J."/>
        </authorList>
    </citation>
    <scope>NUCLEOTIDE SEQUENCE</scope>
</reference>
<name>A0A0F9FXF0_9ZZZZ</name>
<comment type="caution">
    <text evidence="1">The sequence shown here is derived from an EMBL/GenBank/DDBJ whole genome shotgun (WGS) entry which is preliminary data.</text>
</comment>
<protein>
    <submittedName>
        <fullName evidence="1">Uncharacterized protein</fullName>
    </submittedName>
</protein>
<organism evidence="1">
    <name type="scientific">marine sediment metagenome</name>
    <dbReference type="NCBI Taxonomy" id="412755"/>
    <lineage>
        <taxon>unclassified sequences</taxon>
        <taxon>metagenomes</taxon>
        <taxon>ecological metagenomes</taxon>
    </lineage>
</organism>
<dbReference type="AlphaFoldDB" id="A0A0F9FXF0"/>